<sequence length="99" mass="11187">MIIWQVLSPGGAETGCRCCSQGLETVIRYVSPRQQQPFDLRPLEAPCRGPLLPYYDCWSHFVPQKTMDLGLKHGSVDGPAQRATAAPLYRTERPSWNKR</sequence>
<gene>
    <name evidence="2" type="ORF">MNOR_LOCUS2779</name>
</gene>
<keyword evidence="3" id="KW-1185">Reference proteome</keyword>
<evidence type="ECO:0000313" key="3">
    <source>
        <dbReference type="Proteomes" id="UP001497623"/>
    </source>
</evidence>
<dbReference type="Proteomes" id="UP001497623">
    <property type="component" value="Unassembled WGS sequence"/>
</dbReference>
<proteinExistence type="predicted"/>
<evidence type="ECO:0000313" key="2">
    <source>
        <dbReference type="EMBL" id="CAL4062722.1"/>
    </source>
</evidence>
<reference evidence="2 3" key="1">
    <citation type="submission" date="2024-05" db="EMBL/GenBank/DDBJ databases">
        <authorList>
            <person name="Wallberg A."/>
        </authorList>
    </citation>
    <scope>NUCLEOTIDE SEQUENCE [LARGE SCALE GENOMIC DNA]</scope>
</reference>
<feature type="region of interest" description="Disordered" evidence="1">
    <location>
        <begin position="76"/>
        <end position="99"/>
    </location>
</feature>
<evidence type="ECO:0000256" key="1">
    <source>
        <dbReference type="SAM" id="MobiDB-lite"/>
    </source>
</evidence>
<name>A0AAV2PS83_MEGNR</name>
<dbReference type="EMBL" id="CAXKWB010000886">
    <property type="protein sequence ID" value="CAL4062722.1"/>
    <property type="molecule type" value="Genomic_DNA"/>
</dbReference>
<accession>A0AAV2PS83</accession>
<organism evidence="2 3">
    <name type="scientific">Meganyctiphanes norvegica</name>
    <name type="common">Northern krill</name>
    <name type="synonym">Thysanopoda norvegica</name>
    <dbReference type="NCBI Taxonomy" id="48144"/>
    <lineage>
        <taxon>Eukaryota</taxon>
        <taxon>Metazoa</taxon>
        <taxon>Ecdysozoa</taxon>
        <taxon>Arthropoda</taxon>
        <taxon>Crustacea</taxon>
        <taxon>Multicrustacea</taxon>
        <taxon>Malacostraca</taxon>
        <taxon>Eumalacostraca</taxon>
        <taxon>Eucarida</taxon>
        <taxon>Euphausiacea</taxon>
        <taxon>Euphausiidae</taxon>
        <taxon>Meganyctiphanes</taxon>
    </lineage>
</organism>
<feature type="compositionally biased region" description="Basic and acidic residues" evidence="1">
    <location>
        <begin position="90"/>
        <end position="99"/>
    </location>
</feature>
<protein>
    <submittedName>
        <fullName evidence="2">Uncharacterized protein</fullName>
    </submittedName>
</protein>
<dbReference type="AlphaFoldDB" id="A0AAV2PS83"/>
<comment type="caution">
    <text evidence="2">The sequence shown here is derived from an EMBL/GenBank/DDBJ whole genome shotgun (WGS) entry which is preliminary data.</text>
</comment>